<organism evidence="7 8">
    <name type="scientific">Pseudonocardia charpentierae</name>
    <dbReference type="NCBI Taxonomy" id="3075545"/>
    <lineage>
        <taxon>Bacteria</taxon>
        <taxon>Bacillati</taxon>
        <taxon>Actinomycetota</taxon>
        <taxon>Actinomycetes</taxon>
        <taxon>Pseudonocardiales</taxon>
        <taxon>Pseudonocardiaceae</taxon>
        <taxon>Pseudonocardia</taxon>
    </lineage>
</organism>
<dbReference type="RefSeq" id="WP_311555788.1">
    <property type="nucleotide sequence ID" value="NZ_JAVREJ010000005.1"/>
</dbReference>
<evidence type="ECO:0000259" key="6">
    <source>
        <dbReference type="Pfam" id="PF04069"/>
    </source>
</evidence>
<protein>
    <submittedName>
        <fullName evidence="7">Glycine betaine ABC transporter substrate-binding protein</fullName>
    </submittedName>
</protein>
<evidence type="ECO:0000313" key="8">
    <source>
        <dbReference type="Proteomes" id="UP001183202"/>
    </source>
</evidence>
<dbReference type="InterPro" id="IPR007210">
    <property type="entry name" value="ABC_Gly_betaine_transp_sub-bd"/>
</dbReference>
<keyword evidence="2" id="KW-0813">Transport</keyword>
<keyword evidence="4" id="KW-0472">Membrane</keyword>
<evidence type="ECO:0000256" key="5">
    <source>
        <dbReference type="SAM" id="SignalP"/>
    </source>
</evidence>
<dbReference type="SUPFAM" id="SSF53850">
    <property type="entry name" value="Periplasmic binding protein-like II"/>
    <property type="match status" value="1"/>
</dbReference>
<dbReference type="EMBL" id="JAVREJ010000005">
    <property type="protein sequence ID" value="MDT0349753.1"/>
    <property type="molecule type" value="Genomic_DNA"/>
</dbReference>
<keyword evidence="3" id="KW-1003">Cell membrane</keyword>
<feature type="chain" id="PRO_5046550451" evidence="5">
    <location>
        <begin position="29"/>
        <end position="314"/>
    </location>
</feature>
<evidence type="ECO:0000256" key="2">
    <source>
        <dbReference type="ARBA" id="ARBA00022448"/>
    </source>
</evidence>
<name>A0ABU2N8D6_9PSEU</name>
<dbReference type="CDD" id="cd13639">
    <property type="entry name" value="PBP2_OpuAC_like"/>
    <property type="match status" value="1"/>
</dbReference>
<gene>
    <name evidence="7" type="ORF">RM445_09485</name>
</gene>
<evidence type="ECO:0000256" key="3">
    <source>
        <dbReference type="ARBA" id="ARBA00022475"/>
    </source>
</evidence>
<comment type="caution">
    <text evidence="7">The sequence shown here is derived from an EMBL/GenBank/DDBJ whole genome shotgun (WGS) entry which is preliminary data.</text>
</comment>
<dbReference type="Pfam" id="PF04069">
    <property type="entry name" value="OpuAC"/>
    <property type="match status" value="1"/>
</dbReference>
<feature type="domain" description="ABC-type glycine betaine transport system substrate-binding" evidence="6">
    <location>
        <begin position="53"/>
        <end position="299"/>
    </location>
</feature>
<evidence type="ECO:0000313" key="7">
    <source>
        <dbReference type="EMBL" id="MDT0349753.1"/>
    </source>
</evidence>
<evidence type="ECO:0000256" key="1">
    <source>
        <dbReference type="ARBA" id="ARBA00004236"/>
    </source>
</evidence>
<dbReference type="PROSITE" id="PS51257">
    <property type="entry name" value="PROKAR_LIPOPROTEIN"/>
    <property type="match status" value="1"/>
</dbReference>
<reference evidence="8" key="1">
    <citation type="submission" date="2023-07" db="EMBL/GenBank/DDBJ databases">
        <title>30 novel species of actinomycetes from the DSMZ collection.</title>
        <authorList>
            <person name="Nouioui I."/>
        </authorList>
    </citation>
    <scope>NUCLEOTIDE SEQUENCE [LARGE SCALE GENOMIC DNA]</scope>
    <source>
        <strain evidence="8">DSM 45834</strain>
    </source>
</reference>
<sequence>MTRSPRRRGTSLLAGLIALVIASITACSGQSSSFGGNSGGSSGSGGGAGDKNVSISVVAGWDEDVAASNLWKALLEERGYTVNMQELDIASTFTGVANGQVDLYMDAWLPTTHQAYWDRFKDQLEVVTTWLESKNTIVVPDYVTDVNTVADLKGKAAMFDGRIVGIEAGAGEMKAMREKVIPGYGLGDEYNLVEGSSPAMLASLDSAIKQKQPIVVTLWQPHWAFSRFPIKVLDDTQTAFGPPDQMQILATKGWGEANPEVAGWLKNFTITPEQLSDLMLKIQNGGKGQEQATATQWAADNKQVVDAWFTGTTP</sequence>
<dbReference type="Gene3D" id="3.40.190.100">
    <property type="entry name" value="Glycine betaine-binding periplasmic protein, domain 2"/>
    <property type="match status" value="1"/>
</dbReference>
<feature type="signal peptide" evidence="5">
    <location>
        <begin position="1"/>
        <end position="28"/>
    </location>
</feature>
<dbReference type="Gene3D" id="3.10.105.10">
    <property type="entry name" value="Dipeptide-binding Protein, Domain 3"/>
    <property type="match status" value="2"/>
</dbReference>
<evidence type="ECO:0000256" key="4">
    <source>
        <dbReference type="ARBA" id="ARBA00023136"/>
    </source>
</evidence>
<dbReference type="PANTHER" id="PTHR47737">
    <property type="entry name" value="GLYCINE BETAINE/PROLINE BETAINE TRANSPORT SYSTEM PERMEASE PROTEIN PROW"/>
    <property type="match status" value="1"/>
</dbReference>
<proteinExistence type="predicted"/>
<keyword evidence="8" id="KW-1185">Reference proteome</keyword>
<comment type="subcellular location">
    <subcellularLocation>
        <location evidence="1">Cell membrane</location>
    </subcellularLocation>
</comment>
<dbReference type="Proteomes" id="UP001183202">
    <property type="component" value="Unassembled WGS sequence"/>
</dbReference>
<accession>A0ABU2N8D6</accession>
<keyword evidence="5" id="KW-0732">Signal</keyword>
<dbReference type="PANTHER" id="PTHR47737:SF1">
    <property type="entry name" value="GLYCINE BETAINE_PROLINE BETAINE TRANSPORT SYSTEM PERMEASE PROTEIN PROW"/>
    <property type="match status" value="1"/>
</dbReference>